<feature type="chain" id="PRO_5043508204" evidence="2">
    <location>
        <begin position="21"/>
        <end position="199"/>
    </location>
</feature>
<evidence type="ECO:0000256" key="2">
    <source>
        <dbReference type="SAM" id="SignalP"/>
    </source>
</evidence>
<sequence>MRSIALALPLLFLTADLVTAKFDWGRPWKNSGLDIWPAFVEETGKHTGYYQLDCSRARNRVNEKPVGGEPFLGGPNDPNKDPWSTIEDCENYCRCNMFGELLLNPIAGMPCNDDIFLRKCVGSQNPGAFECSCKWIQKQPSDKLSIKATWKDVPEYWPGSEGSPPGERQHNTPNDGTPNYSSGGWNIPLYSPSDLRKNK</sequence>
<dbReference type="AlphaFoldDB" id="A0AAV9VB96"/>
<keyword evidence="2" id="KW-0732">Signal</keyword>
<keyword evidence="4" id="KW-1185">Reference proteome</keyword>
<protein>
    <submittedName>
        <fullName evidence="3">Uncharacterized protein</fullName>
    </submittedName>
</protein>
<gene>
    <name evidence="3" type="ORF">TWF730_008005</name>
</gene>
<feature type="compositionally biased region" description="Polar residues" evidence="1">
    <location>
        <begin position="171"/>
        <end position="184"/>
    </location>
</feature>
<dbReference type="EMBL" id="JAVHNS010000004">
    <property type="protein sequence ID" value="KAK6358682.1"/>
    <property type="molecule type" value="Genomic_DNA"/>
</dbReference>
<comment type="caution">
    <text evidence="3">The sequence shown here is derived from an EMBL/GenBank/DDBJ whole genome shotgun (WGS) entry which is preliminary data.</text>
</comment>
<name>A0AAV9VB96_9PEZI</name>
<dbReference type="Proteomes" id="UP001373714">
    <property type="component" value="Unassembled WGS sequence"/>
</dbReference>
<feature type="region of interest" description="Disordered" evidence="1">
    <location>
        <begin position="154"/>
        <end position="199"/>
    </location>
</feature>
<reference evidence="3 4" key="1">
    <citation type="submission" date="2019-10" db="EMBL/GenBank/DDBJ databases">
        <authorList>
            <person name="Palmer J.M."/>
        </authorList>
    </citation>
    <scope>NUCLEOTIDE SEQUENCE [LARGE SCALE GENOMIC DNA]</scope>
    <source>
        <strain evidence="3 4">TWF730</strain>
    </source>
</reference>
<evidence type="ECO:0000313" key="3">
    <source>
        <dbReference type="EMBL" id="KAK6358682.1"/>
    </source>
</evidence>
<evidence type="ECO:0000256" key="1">
    <source>
        <dbReference type="SAM" id="MobiDB-lite"/>
    </source>
</evidence>
<proteinExistence type="predicted"/>
<accession>A0AAV9VB96</accession>
<evidence type="ECO:0000313" key="4">
    <source>
        <dbReference type="Proteomes" id="UP001373714"/>
    </source>
</evidence>
<organism evidence="3 4">
    <name type="scientific">Orbilia blumenaviensis</name>
    <dbReference type="NCBI Taxonomy" id="1796055"/>
    <lineage>
        <taxon>Eukaryota</taxon>
        <taxon>Fungi</taxon>
        <taxon>Dikarya</taxon>
        <taxon>Ascomycota</taxon>
        <taxon>Pezizomycotina</taxon>
        <taxon>Orbiliomycetes</taxon>
        <taxon>Orbiliales</taxon>
        <taxon>Orbiliaceae</taxon>
        <taxon>Orbilia</taxon>
    </lineage>
</organism>
<feature type="signal peptide" evidence="2">
    <location>
        <begin position="1"/>
        <end position="20"/>
    </location>
</feature>